<proteinExistence type="inferred from homology"/>
<dbReference type="InterPro" id="IPR051093">
    <property type="entry name" value="Neuroligin/BSAL"/>
</dbReference>
<evidence type="ECO:0000256" key="1">
    <source>
        <dbReference type="ARBA" id="ARBA00005964"/>
    </source>
</evidence>
<dbReference type="InterPro" id="IPR002018">
    <property type="entry name" value="CarbesteraseB"/>
</dbReference>
<protein>
    <submittedName>
        <fullName evidence="4">COesterase domain-containing protein</fullName>
    </submittedName>
</protein>
<keyword evidence="3" id="KW-1185">Reference proteome</keyword>
<reference evidence="4" key="1">
    <citation type="submission" date="2016-11" db="UniProtKB">
        <authorList>
            <consortium name="WormBaseParasite"/>
        </authorList>
    </citation>
    <scope>IDENTIFICATION</scope>
</reference>
<dbReference type="SUPFAM" id="SSF53474">
    <property type="entry name" value="alpha/beta-Hydrolases"/>
    <property type="match status" value="1"/>
</dbReference>
<accession>A0A1I8GKA6</accession>
<dbReference type="WBParaSite" id="maker-uti_cns_0002302-snap-gene-0.7-mRNA-1">
    <property type="protein sequence ID" value="maker-uti_cns_0002302-snap-gene-0.7-mRNA-1"/>
    <property type="gene ID" value="maker-uti_cns_0002302-snap-gene-0.7"/>
</dbReference>
<dbReference type="Proteomes" id="UP000095280">
    <property type="component" value="Unplaced"/>
</dbReference>
<organism evidence="3 4">
    <name type="scientific">Macrostomum lignano</name>
    <dbReference type="NCBI Taxonomy" id="282301"/>
    <lineage>
        <taxon>Eukaryota</taxon>
        <taxon>Metazoa</taxon>
        <taxon>Spiralia</taxon>
        <taxon>Lophotrochozoa</taxon>
        <taxon>Platyhelminthes</taxon>
        <taxon>Rhabditophora</taxon>
        <taxon>Macrostomorpha</taxon>
        <taxon>Macrostomida</taxon>
        <taxon>Macrostomidae</taxon>
        <taxon>Macrostomum</taxon>
    </lineage>
</organism>
<evidence type="ECO:0000259" key="2">
    <source>
        <dbReference type="Pfam" id="PF00135"/>
    </source>
</evidence>
<dbReference type="PANTHER" id="PTHR43903">
    <property type="entry name" value="NEUROLIGIN"/>
    <property type="match status" value="1"/>
</dbReference>
<dbReference type="AlphaFoldDB" id="A0A1I8GKA6"/>
<sequence>DGFEVHQRRRTNQPRPLLPVLVFVHGDSYLWGSGNAYDLSMLCAISGAIGITLNYRLGSFGFLSADGLEAPGNFALMDLRDALQWVRANIRQFGGDPDRVTLMGHGYGAALASLLMISRFAQ</sequence>
<comment type="similarity">
    <text evidence="1">Belongs to the type-B carboxylesterase/lipase family.</text>
</comment>
<dbReference type="Gene3D" id="3.40.50.1820">
    <property type="entry name" value="alpha/beta hydrolase"/>
    <property type="match status" value="1"/>
</dbReference>
<evidence type="ECO:0000313" key="3">
    <source>
        <dbReference type="Proteomes" id="UP000095280"/>
    </source>
</evidence>
<feature type="domain" description="Carboxylesterase type B" evidence="2">
    <location>
        <begin position="12"/>
        <end position="121"/>
    </location>
</feature>
<name>A0A1I8GKA6_9PLAT</name>
<dbReference type="InterPro" id="IPR029058">
    <property type="entry name" value="AB_hydrolase_fold"/>
</dbReference>
<evidence type="ECO:0000313" key="4">
    <source>
        <dbReference type="WBParaSite" id="maker-uti_cns_0002302-snap-gene-0.7-mRNA-1"/>
    </source>
</evidence>
<dbReference type="Pfam" id="PF00135">
    <property type="entry name" value="COesterase"/>
    <property type="match status" value="1"/>
</dbReference>